<keyword evidence="6 12" id="KW-0812">Transmembrane</keyword>
<evidence type="ECO:0000313" key="16">
    <source>
        <dbReference type="Proteomes" id="UP000199053"/>
    </source>
</evidence>
<sequence length="621" mass="68425">MKKKNNVSRQAALSIGALGVVFGDIGTSPLYALKACFSGHHAIALTSANVLGVLSLIIWSLLVVISLKYVTFVMAADNKGEGGIFALYELVSQNKSGRSVSVMLIATLIGGALLYGDGVITPAISVLSAIEGLDIATTLAHGYITHISCAILLILFTFQSSGTDKIGRLFGPVMFVWFIVIGAFGALSMLNNIVVLEAFSPLHAVRFFAENGIAGTLVLGAVVLCVTGGEALFADMGHFGRRPITLAWYFVALPSLLLNYLGQGALLINNPKLIVNPFFSLFPKTILLPIVGLATLAAIIASQAIISGAFSLTAQAVHLGFIPRIRIFQTSELNPGQVYVGSVNWIMAALSIFLVISFKHSEELAGAYGIAITGTMVITTYLFWFYLRNIRKWNVVPAAILISFFACFDLGFFIVNFTKIDGGGWFPILLASIVAYIMYVWLWGREEVYDHVMERGLHITDLESEIEKYILAKIPGEAVFLAASDYIPHAFLQHLRRNRVVPEKLIFLQVKTLNEPYVDSGQRIFVKRLKNNVSWMTVSYGFMEKPNVPVSVFQAWNQIGIRKEECNYYVGRVFIKYDEERTDHKIKRKLFIFLSSISDNPVDYFKIPEELVVTIGTGVKL</sequence>
<gene>
    <name evidence="12" type="primary">kup</name>
    <name evidence="15" type="ORF">SAMN05660337_3416</name>
</gene>
<comment type="catalytic activity">
    <reaction evidence="12">
        <text>K(+)(in) + H(+)(in) = K(+)(out) + H(+)(out)</text>
        <dbReference type="Rhea" id="RHEA:28490"/>
        <dbReference type="ChEBI" id="CHEBI:15378"/>
        <dbReference type="ChEBI" id="CHEBI:29103"/>
    </reaction>
</comment>
<keyword evidence="3 12" id="KW-0813">Transport</keyword>
<dbReference type="InterPro" id="IPR053951">
    <property type="entry name" value="K_trans_N"/>
</dbReference>
<evidence type="ECO:0000256" key="9">
    <source>
        <dbReference type="ARBA" id="ARBA00022989"/>
    </source>
</evidence>
<feature type="domain" description="K+ potassium transporter C-terminal" evidence="14">
    <location>
        <begin position="475"/>
        <end position="621"/>
    </location>
</feature>
<evidence type="ECO:0000256" key="2">
    <source>
        <dbReference type="ARBA" id="ARBA00007019"/>
    </source>
</evidence>
<keyword evidence="9 12" id="KW-1133">Transmembrane helix</keyword>
<evidence type="ECO:0000313" key="15">
    <source>
        <dbReference type="EMBL" id="SDL62283.1"/>
    </source>
</evidence>
<reference evidence="16" key="1">
    <citation type="submission" date="2016-10" db="EMBL/GenBank/DDBJ databases">
        <authorList>
            <person name="Varghese N."/>
            <person name="Submissions S."/>
        </authorList>
    </citation>
    <scope>NUCLEOTIDE SEQUENCE [LARGE SCALE GENOMIC DNA]</scope>
    <source>
        <strain evidence="16">DSM 16995</strain>
    </source>
</reference>
<dbReference type="InterPro" id="IPR053952">
    <property type="entry name" value="K_trans_C"/>
</dbReference>
<dbReference type="InterPro" id="IPR023051">
    <property type="entry name" value="Kup"/>
</dbReference>
<feature type="transmembrane region" description="Helical" evidence="12">
    <location>
        <begin position="42"/>
        <end position="65"/>
    </location>
</feature>
<dbReference type="Pfam" id="PF02705">
    <property type="entry name" value="K_trans"/>
    <property type="match status" value="1"/>
</dbReference>
<feature type="transmembrane region" description="Helical" evidence="12">
    <location>
        <begin position="100"/>
        <end position="120"/>
    </location>
</feature>
<evidence type="ECO:0000256" key="3">
    <source>
        <dbReference type="ARBA" id="ARBA00022448"/>
    </source>
</evidence>
<evidence type="ECO:0000256" key="8">
    <source>
        <dbReference type="ARBA" id="ARBA00022958"/>
    </source>
</evidence>
<comment type="function">
    <text evidence="12">Transport of potassium into the cell. Likely operates as a K(+):H(+) symporter.</text>
</comment>
<keyword evidence="7 12" id="KW-0769">Symport</keyword>
<evidence type="ECO:0000256" key="1">
    <source>
        <dbReference type="ARBA" id="ARBA00004141"/>
    </source>
</evidence>
<evidence type="ECO:0000256" key="12">
    <source>
        <dbReference type="HAMAP-Rule" id="MF_01522"/>
    </source>
</evidence>
<dbReference type="GO" id="GO:0005886">
    <property type="term" value="C:plasma membrane"/>
    <property type="evidence" value="ECO:0007669"/>
    <property type="project" value="UniProtKB-SubCell"/>
</dbReference>
<protein>
    <recommendedName>
        <fullName evidence="12">Probable potassium transport system protein Kup</fullName>
    </recommendedName>
</protein>
<evidence type="ECO:0000256" key="5">
    <source>
        <dbReference type="ARBA" id="ARBA00022538"/>
    </source>
</evidence>
<feature type="transmembrane region" description="Helical" evidence="12">
    <location>
        <begin position="424"/>
        <end position="443"/>
    </location>
</feature>
<keyword evidence="4 12" id="KW-1003">Cell membrane</keyword>
<feature type="transmembrane region" description="Helical" evidence="12">
    <location>
        <begin position="170"/>
        <end position="193"/>
    </location>
</feature>
<evidence type="ECO:0000256" key="4">
    <source>
        <dbReference type="ARBA" id="ARBA00022475"/>
    </source>
</evidence>
<dbReference type="Proteomes" id="UP000199053">
    <property type="component" value="Unassembled WGS sequence"/>
</dbReference>
<feature type="transmembrane region" description="Helical" evidence="12">
    <location>
        <begin position="399"/>
        <end position="418"/>
    </location>
</feature>
<keyword evidence="8 12" id="KW-0630">Potassium</keyword>
<dbReference type="PANTHER" id="PTHR30540:SF79">
    <property type="entry name" value="LOW AFFINITY POTASSIUM TRANSPORT SYSTEM PROTEIN KUP"/>
    <property type="match status" value="1"/>
</dbReference>
<name>A0A1G9LK87_9BACT</name>
<dbReference type="OrthoDB" id="9805577at2"/>
<feature type="transmembrane region" description="Helical" evidence="12">
    <location>
        <begin position="213"/>
        <end position="234"/>
    </location>
</feature>
<dbReference type="RefSeq" id="WP_092163308.1">
    <property type="nucleotide sequence ID" value="NZ_FNGA01000007.1"/>
</dbReference>
<feature type="transmembrane region" description="Helical" evidence="12">
    <location>
        <begin position="338"/>
        <end position="358"/>
    </location>
</feature>
<dbReference type="PANTHER" id="PTHR30540">
    <property type="entry name" value="OSMOTIC STRESS POTASSIUM TRANSPORTER"/>
    <property type="match status" value="1"/>
</dbReference>
<feature type="transmembrane region" description="Helical" evidence="12">
    <location>
        <begin position="140"/>
        <end position="158"/>
    </location>
</feature>
<evidence type="ECO:0000256" key="6">
    <source>
        <dbReference type="ARBA" id="ARBA00022692"/>
    </source>
</evidence>
<evidence type="ECO:0000259" key="13">
    <source>
        <dbReference type="Pfam" id="PF02705"/>
    </source>
</evidence>
<keyword evidence="16" id="KW-1185">Reference proteome</keyword>
<dbReference type="AlphaFoldDB" id="A0A1G9LK87"/>
<dbReference type="EMBL" id="FNGA01000007">
    <property type="protein sequence ID" value="SDL62283.1"/>
    <property type="molecule type" value="Genomic_DNA"/>
</dbReference>
<keyword evidence="5 12" id="KW-0633">Potassium transport</keyword>
<keyword evidence="10 12" id="KW-0406">Ion transport</keyword>
<proteinExistence type="inferred from homology"/>
<accession>A0A1G9LK87</accession>
<feature type="domain" description="K+ potassium transporter integral membrane" evidence="13">
    <location>
        <begin position="14"/>
        <end position="461"/>
    </location>
</feature>
<comment type="subcellular location">
    <subcellularLocation>
        <location evidence="12">Cell membrane</location>
        <topology evidence="12">Multi-pass membrane protein</topology>
    </subcellularLocation>
    <subcellularLocation>
        <location evidence="1">Membrane</location>
        <topology evidence="1">Multi-pass membrane protein</topology>
    </subcellularLocation>
</comment>
<dbReference type="GO" id="GO:0015079">
    <property type="term" value="F:potassium ion transmembrane transporter activity"/>
    <property type="evidence" value="ECO:0007669"/>
    <property type="project" value="UniProtKB-UniRule"/>
</dbReference>
<dbReference type="InterPro" id="IPR003855">
    <property type="entry name" value="K+_transporter"/>
</dbReference>
<evidence type="ECO:0000256" key="11">
    <source>
        <dbReference type="ARBA" id="ARBA00023136"/>
    </source>
</evidence>
<feature type="transmembrane region" description="Helical" evidence="12">
    <location>
        <begin position="364"/>
        <end position="387"/>
    </location>
</feature>
<dbReference type="Pfam" id="PF22776">
    <property type="entry name" value="K_trans_C"/>
    <property type="match status" value="1"/>
</dbReference>
<evidence type="ECO:0000256" key="7">
    <source>
        <dbReference type="ARBA" id="ARBA00022847"/>
    </source>
</evidence>
<organism evidence="15 16">
    <name type="scientific">Maridesulfovibrio ferrireducens</name>
    <dbReference type="NCBI Taxonomy" id="246191"/>
    <lineage>
        <taxon>Bacteria</taxon>
        <taxon>Pseudomonadati</taxon>
        <taxon>Thermodesulfobacteriota</taxon>
        <taxon>Desulfovibrionia</taxon>
        <taxon>Desulfovibrionales</taxon>
        <taxon>Desulfovibrionaceae</taxon>
        <taxon>Maridesulfovibrio</taxon>
    </lineage>
</organism>
<dbReference type="GO" id="GO:0015293">
    <property type="term" value="F:symporter activity"/>
    <property type="evidence" value="ECO:0007669"/>
    <property type="project" value="UniProtKB-UniRule"/>
</dbReference>
<dbReference type="STRING" id="246191.SAMN05660337_3416"/>
<evidence type="ECO:0000256" key="10">
    <source>
        <dbReference type="ARBA" id="ARBA00023065"/>
    </source>
</evidence>
<feature type="transmembrane region" description="Helical" evidence="12">
    <location>
        <begin position="246"/>
        <end position="266"/>
    </location>
</feature>
<feature type="transmembrane region" description="Helical" evidence="12">
    <location>
        <begin position="286"/>
        <end position="317"/>
    </location>
</feature>
<keyword evidence="11 12" id="KW-0472">Membrane</keyword>
<comment type="similarity">
    <text evidence="2 12">Belongs to the HAK/KUP transporter (TC 2.A.72) family.</text>
</comment>
<evidence type="ECO:0000259" key="14">
    <source>
        <dbReference type="Pfam" id="PF22776"/>
    </source>
</evidence>
<dbReference type="HAMAP" id="MF_01522">
    <property type="entry name" value="Kup"/>
    <property type="match status" value="1"/>
</dbReference>